<comment type="caution">
    <text evidence="7">The sequence shown here is derived from an EMBL/GenBank/DDBJ whole genome shotgun (WGS) entry which is preliminary data.</text>
</comment>
<evidence type="ECO:0000259" key="6">
    <source>
        <dbReference type="Pfam" id="PF08479"/>
    </source>
</evidence>
<dbReference type="EMBL" id="LGVG01000052">
    <property type="protein sequence ID" value="KNE23939.1"/>
    <property type="molecule type" value="Genomic_DNA"/>
</dbReference>
<dbReference type="GO" id="GO:0046819">
    <property type="term" value="P:protein secretion by the type V secretion system"/>
    <property type="evidence" value="ECO:0007669"/>
    <property type="project" value="TreeGrafter"/>
</dbReference>
<dbReference type="InterPro" id="IPR051544">
    <property type="entry name" value="TPS_OM_transporter"/>
</dbReference>
<reference evidence="7 8" key="1">
    <citation type="submission" date="2015-07" db="EMBL/GenBank/DDBJ databases">
        <title>Draft genome of Achromobacter spanius.</title>
        <authorList>
            <person name="Wang X."/>
        </authorList>
    </citation>
    <scope>NUCLEOTIDE SEQUENCE [LARGE SCALE GENOMIC DNA]</scope>
    <source>
        <strain evidence="7 8">CGMCC9173</strain>
    </source>
</reference>
<dbReference type="GO" id="GO:0098046">
    <property type="term" value="C:type V protein secretion system complex"/>
    <property type="evidence" value="ECO:0007669"/>
    <property type="project" value="TreeGrafter"/>
</dbReference>
<dbReference type="Pfam" id="PF03865">
    <property type="entry name" value="ShlB"/>
    <property type="match status" value="1"/>
</dbReference>
<sequence>MPDAGRPDAGRPNAGRFIRDLESTIPAPPPAPEAPALNVPAQRAPAHTPETDVAKSSRVLVNGFLLDGNHVYDDSTLQALLADLLGSEQDLNGLRAAAARISEHYQQDGYLLARAYLPAQEIQGSLVRLRIVEGAYGQVLLNNTSRARDGVLAPVLQPLHPGDAVHGRSLDQALLLLNDLPGVIATGTLRAGAEPGTTDLVVNAEPGPWIAGSIDADNFGGAYSGEYRLSVAASINSPLALGDQLDARLLSSDREQRYYQLDYQLPLGPWSTRVGMGASNMRYELGREFAVLQAHGSAQTSHLYVQQNLLRSRDINVQASLQYEHKRLRDSYDYFDLTRVQRIGLWTAAINASARDSLWGGASNSVYLGVSRGNLRFGDETQRSDDKFAKQAAGGFGVVNLSLSRLQRVAGPVQLYGRVRSQWANKNLDSAEKFSLGGPYGVRAYASGAASGDQGWQATGELRYLPLPGLQFSAFVDTGSVQVNKRAWTSERNHQSLSAFGVGIAHGGAQHVVNVSAAWPLRQGKETAKNDRQPQFWVQATRYF</sequence>
<keyword evidence="1" id="KW-1134">Transmembrane beta strand</keyword>
<feature type="domain" description="Haemolysin activator HlyB C-terminal" evidence="5">
    <location>
        <begin position="196"/>
        <end position="504"/>
    </location>
</feature>
<evidence type="ECO:0000256" key="3">
    <source>
        <dbReference type="ARBA" id="ARBA00023237"/>
    </source>
</evidence>
<evidence type="ECO:0000313" key="7">
    <source>
        <dbReference type="EMBL" id="KNE23939.1"/>
    </source>
</evidence>
<evidence type="ECO:0000256" key="2">
    <source>
        <dbReference type="ARBA" id="ARBA00022692"/>
    </source>
</evidence>
<dbReference type="GO" id="GO:0008320">
    <property type="term" value="F:protein transmembrane transporter activity"/>
    <property type="evidence" value="ECO:0007669"/>
    <property type="project" value="TreeGrafter"/>
</dbReference>
<dbReference type="Proteomes" id="UP000037511">
    <property type="component" value="Unassembled WGS sequence"/>
</dbReference>
<evidence type="ECO:0000256" key="4">
    <source>
        <dbReference type="SAM" id="MobiDB-lite"/>
    </source>
</evidence>
<dbReference type="Pfam" id="PF08479">
    <property type="entry name" value="POTRA_2"/>
    <property type="match status" value="1"/>
</dbReference>
<dbReference type="AlphaFoldDB" id="A0AAW3HYX5"/>
<dbReference type="PANTHER" id="PTHR34597:SF1">
    <property type="entry name" value="HEME_HEMOPEXIN TRANSPORTER PROTEIN HUXB"/>
    <property type="match status" value="1"/>
</dbReference>
<dbReference type="PANTHER" id="PTHR34597">
    <property type="entry name" value="SLR1661 PROTEIN"/>
    <property type="match status" value="1"/>
</dbReference>
<evidence type="ECO:0000259" key="5">
    <source>
        <dbReference type="Pfam" id="PF03865"/>
    </source>
</evidence>
<accession>A0AAW3HYX5</accession>
<name>A0AAW3HYX5_9BURK</name>
<organism evidence="7 8">
    <name type="scientific">Achromobacter spanius</name>
    <dbReference type="NCBI Taxonomy" id="217203"/>
    <lineage>
        <taxon>Bacteria</taxon>
        <taxon>Pseudomonadati</taxon>
        <taxon>Pseudomonadota</taxon>
        <taxon>Betaproteobacteria</taxon>
        <taxon>Burkholderiales</taxon>
        <taxon>Alcaligenaceae</taxon>
        <taxon>Achromobacter</taxon>
    </lineage>
</organism>
<gene>
    <name evidence="7" type="ORF">AFM18_25920</name>
</gene>
<proteinExistence type="predicted"/>
<keyword evidence="1" id="KW-0472">Membrane</keyword>
<feature type="region of interest" description="Disordered" evidence="4">
    <location>
        <begin position="22"/>
        <end position="52"/>
    </location>
</feature>
<keyword evidence="3" id="KW-0998">Cell outer membrane</keyword>
<dbReference type="Gene3D" id="2.40.160.50">
    <property type="entry name" value="membrane protein fhac: a member of the omp85/tpsb transporter family"/>
    <property type="match status" value="1"/>
</dbReference>
<keyword evidence="2" id="KW-0812">Transmembrane</keyword>
<dbReference type="InterPro" id="IPR005565">
    <property type="entry name" value="Hemolysn_activator_HlyB_C"/>
</dbReference>
<evidence type="ECO:0008006" key="9">
    <source>
        <dbReference type="Google" id="ProtNLM"/>
    </source>
</evidence>
<protein>
    <recommendedName>
        <fullName evidence="9">ShlB/FhaC/HecB family hemolysin secretion/activation protein</fullName>
    </recommendedName>
</protein>
<dbReference type="InterPro" id="IPR013686">
    <property type="entry name" value="Polypept-transport_assoc_ShlB"/>
</dbReference>
<feature type="domain" description="Polypeptide-transport-associated ShlB-type" evidence="6">
    <location>
        <begin position="61"/>
        <end position="134"/>
    </location>
</feature>
<evidence type="ECO:0000313" key="8">
    <source>
        <dbReference type="Proteomes" id="UP000037511"/>
    </source>
</evidence>
<dbReference type="Gene3D" id="3.10.20.310">
    <property type="entry name" value="membrane protein fhac"/>
    <property type="match status" value="1"/>
</dbReference>
<evidence type="ECO:0000256" key="1">
    <source>
        <dbReference type="ARBA" id="ARBA00022452"/>
    </source>
</evidence>